<reference evidence="2" key="1">
    <citation type="journal article" date="2022" name="bioRxiv">
        <title>Sequencing and chromosome-scale assembly of the giantPleurodeles waltlgenome.</title>
        <authorList>
            <person name="Brown T."/>
            <person name="Elewa A."/>
            <person name="Iarovenko S."/>
            <person name="Subramanian E."/>
            <person name="Araus A.J."/>
            <person name="Petzold A."/>
            <person name="Susuki M."/>
            <person name="Suzuki K.-i.T."/>
            <person name="Hayashi T."/>
            <person name="Toyoda A."/>
            <person name="Oliveira C."/>
            <person name="Osipova E."/>
            <person name="Leigh N.D."/>
            <person name="Simon A."/>
            <person name="Yun M.H."/>
        </authorList>
    </citation>
    <scope>NUCLEOTIDE SEQUENCE</scope>
    <source>
        <strain evidence="2">20211129_DDA</strain>
        <tissue evidence="2">Liver</tissue>
    </source>
</reference>
<protein>
    <submittedName>
        <fullName evidence="2">Uncharacterized protein</fullName>
    </submittedName>
</protein>
<dbReference type="Proteomes" id="UP001066276">
    <property type="component" value="Chromosome 6"/>
</dbReference>
<feature type="compositionally biased region" description="Basic and acidic residues" evidence="1">
    <location>
        <begin position="36"/>
        <end position="52"/>
    </location>
</feature>
<dbReference type="AlphaFoldDB" id="A0AAV7R5R1"/>
<evidence type="ECO:0000313" key="2">
    <source>
        <dbReference type="EMBL" id="KAJ1146000.1"/>
    </source>
</evidence>
<proteinExistence type="predicted"/>
<evidence type="ECO:0000256" key="1">
    <source>
        <dbReference type="SAM" id="MobiDB-lite"/>
    </source>
</evidence>
<dbReference type="EMBL" id="JANPWB010000010">
    <property type="protein sequence ID" value="KAJ1146000.1"/>
    <property type="molecule type" value="Genomic_DNA"/>
</dbReference>
<sequence>MLAAVAIADAHGTDQSSDHSSSKLSSNSDSDSGVDLEERPGPSKLKKTEKAKSPFSKTPRVLTFNLEDIIHPRSSSWTPLPEVALYLQEHIREGFDKDARARLLAECPRPDLEGKVTDTPDIDPKMVTFMKKWAKDPKKGLDLAWRSCQDKLLDLSGPLAKILEMTFLAKESNAPIDPDVLVGWAQRAICHLEKANVAIFT</sequence>
<feature type="region of interest" description="Disordered" evidence="1">
    <location>
        <begin position="1"/>
        <end position="54"/>
    </location>
</feature>
<evidence type="ECO:0000313" key="3">
    <source>
        <dbReference type="Proteomes" id="UP001066276"/>
    </source>
</evidence>
<accession>A0AAV7R5R1</accession>
<gene>
    <name evidence="2" type="ORF">NDU88_012282</name>
</gene>
<keyword evidence="3" id="KW-1185">Reference proteome</keyword>
<name>A0AAV7R5R1_PLEWA</name>
<organism evidence="2 3">
    <name type="scientific">Pleurodeles waltl</name>
    <name type="common">Iberian ribbed newt</name>
    <dbReference type="NCBI Taxonomy" id="8319"/>
    <lineage>
        <taxon>Eukaryota</taxon>
        <taxon>Metazoa</taxon>
        <taxon>Chordata</taxon>
        <taxon>Craniata</taxon>
        <taxon>Vertebrata</taxon>
        <taxon>Euteleostomi</taxon>
        <taxon>Amphibia</taxon>
        <taxon>Batrachia</taxon>
        <taxon>Caudata</taxon>
        <taxon>Salamandroidea</taxon>
        <taxon>Salamandridae</taxon>
        <taxon>Pleurodelinae</taxon>
        <taxon>Pleurodeles</taxon>
    </lineage>
</organism>
<feature type="compositionally biased region" description="Low complexity" evidence="1">
    <location>
        <begin position="22"/>
        <end position="33"/>
    </location>
</feature>
<comment type="caution">
    <text evidence="2">The sequence shown here is derived from an EMBL/GenBank/DDBJ whole genome shotgun (WGS) entry which is preliminary data.</text>
</comment>